<dbReference type="PANTHER" id="PTHR48100">
    <property type="entry name" value="BROAD-SPECIFICITY PHOSPHATASE YOR283W-RELATED"/>
    <property type="match status" value="1"/>
</dbReference>
<reference evidence="1" key="1">
    <citation type="journal article" date="2015" name="Proc. Natl. Acad. Sci. U.S.A.">
        <title>Networks of energetic and metabolic interactions define dynamics in microbial communities.</title>
        <authorList>
            <person name="Embree M."/>
            <person name="Liu J.K."/>
            <person name="Al-Bassam M.M."/>
            <person name="Zengler K."/>
        </authorList>
    </citation>
    <scope>NUCLEOTIDE SEQUENCE</scope>
</reference>
<evidence type="ECO:0000313" key="1">
    <source>
        <dbReference type="EMBL" id="KUG27203.1"/>
    </source>
</evidence>
<accession>A0A0W8G3Y5</accession>
<dbReference type="InterPro" id="IPR013078">
    <property type="entry name" value="His_Pase_superF_clade-1"/>
</dbReference>
<proteinExistence type="predicted"/>
<dbReference type="GO" id="GO:0005737">
    <property type="term" value="C:cytoplasm"/>
    <property type="evidence" value="ECO:0007669"/>
    <property type="project" value="TreeGrafter"/>
</dbReference>
<gene>
    <name evidence="1" type="ORF">ASZ90_002966</name>
</gene>
<dbReference type="EMBL" id="LNQE01000353">
    <property type="protein sequence ID" value="KUG27203.1"/>
    <property type="molecule type" value="Genomic_DNA"/>
</dbReference>
<dbReference type="Pfam" id="PF00300">
    <property type="entry name" value="His_Phos_1"/>
    <property type="match status" value="1"/>
</dbReference>
<dbReference type="CDD" id="cd07067">
    <property type="entry name" value="HP_PGM_like"/>
    <property type="match status" value="1"/>
</dbReference>
<sequence length="197" mass="21966">MSTAAFALVRHATTYWNQEKRIQGHWDSELSPEGIAEASRYAETLAGMGFGRILASDLTRAKTTAGIMNVRLKLPMTLERGLREQKFGDWTGKLVADLRGHGLEEQVALGWDFRPPNGESRDEVFGRAERTLIEAARHWPGKNILAVTHEGVIKALVYRLLGRSYLPHEPKILKPGCAHWVQVREGAMTLGDINVAL</sequence>
<dbReference type="SUPFAM" id="SSF53254">
    <property type="entry name" value="Phosphoglycerate mutase-like"/>
    <property type="match status" value="1"/>
</dbReference>
<organism evidence="1">
    <name type="scientific">hydrocarbon metagenome</name>
    <dbReference type="NCBI Taxonomy" id="938273"/>
    <lineage>
        <taxon>unclassified sequences</taxon>
        <taxon>metagenomes</taxon>
        <taxon>ecological metagenomes</taxon>
    </lineage>
</organism>
<name>A0A0W8G3Y5_9ZZZZ</name>
<dbReference type="AlphaFoldDB" id="A0A0W8G3Y5"/>
<dbReference type="InterPro" id="IPR050275">
    <property type="entry name" value="PGM_Phosphatase"/>
</dbReference>
<dbReference type="PANTHER" id="PTHR48100:SF1">
    <property type="entry name" value="HISTIDINE PHOSPHATASE FAMILY PROTEIN-RELATED"/>
    <property type="match status" value="1"/>
</dbReference>
<comment type="caution">
    <text evidence="1">The sequence shown here is derived from an EMBL/GenBank/DDBJ whole genome shotgun (WGS) entry which is preliminary data.</text>
</comment>
<dbReference type="InterPro" id="IPR029033">
    <property type="entry name" value="His_PPase_superfam"/>
</dbReference>
<protein>
    <submittedName>
        <fullName evidence="1">Phosphoglycerate mutase family</fullName>
    </submittedName>
</protein>
<dbReference type="GO" id="GO:0016791">
    <property type="term" value="F:phosphatase activity"/>
    <property type="evidence" value="ECO:0007669"/>
    <property type="project" value="TreeGrafter"/>
</dbReference>
<dbReference type="Gene3D" id="3.40.50.1240">
    <property type="entry name" value="Phosphoglycerate mutase-like"/>
    <property type="match status" value="1"/>
</dbReference>
<dbReference type="SMART" id="SM00855">
    <property type="entry name" value="PGAM"/>
    <property type="match status" value="1"/>
</dbReference>